<dbReference type="PROSITE" id="PS51501">
    <property type="entry name" value="ZF_DNL"/>
    <property type="match status" value="1"/>
</dbReference>
<dbReference type="GO" id="GO:0050821">
    <property type="term" value="P:protein stabilization"/>
    <property type="evidence" value="ECO:0007669"/>
    <property type="project" value="TreeGrafter"/>
</dbReference>
<feature type="compositionally biased region" description="Low complexity" evidence="5">
    <location>
        <begin position="38"/>
        <end position="52"/>
    </location>
</feature>
<keyword evidence="3" id="KW-0862">Zinc</keyword>
<evidence type="ECO:0000313" key="7">
    <source>
        <dbReference type="EMBL" id="SCV74988.1"/>
    </source>
</evidence>
<dbReference type="GO" id="GO:0006457">
    <property type="term" value="P:protein folding"/>
    <property type="evidence" value="ECO:0007669"/>
    <property type="project" value="TreeGrafter"/>
</dbReference>
<accession>A0A238FUU6</accession>
<dbReference type="InterPro" id="IPR007853">
    <property type="entry name" value="Znf_DNL-typ"/>
</dbReference>
<dbReference type="GO" id="GO:0005739">
    <property type="term" value="C:mitochondrion"/>
    <property type="evidence" value="ECO:0007669"/>
    <property type="project" value="TreeGrafter"/>
</dbReference>
<sequence>MSLLRSPFKRRIITSSWASTSSLSRTRVLAILLPLSSSSLSSSSSPRSTSFHSTRRTYFHSSPRSLEENLPPTQTPIGQIQRRLQITFTCTAPVPLSEPVQAQPEAQVQAKAQLLATETKFGVCSHRSSHEFSRQAYEKGLVLIECPACKNRHLIGEQSIHTRLELGALTILIRLAIPFKPPADHLEWFSTTPSAAHPDGMGFNSESGAKRSRTIEDLMREKGEEVKWLKGGSQGDTWTVEG</sequence>
<reference evidence="8" key="1">
    <citation type="submission" date="2016-09" db="EMBL/GenBank/DDBJ databases">
        <authorList>
            <person name="Jeantristanb JTB J.-T."/>
            <person name="Ricardo R."/>
        </authorList>
    </citation>
    <scope>NUCLEOTIDE SEQUENCE [LARGE SCALE GENOMIC DNA]</scope>
</reference>
<proteinExistence type="predicted"/>
<keyword evidence="1" id="KW-0479">Metal-binding</keyword>
<dbReference type="GO" id="GO:0051087">
    <property type="term" value="F:protein-folding chaperone binding"/>
    <property type="evidence" value="ECO:0007669"/>
    <property type="project" value="TreeGrafter"/>
</dbReference>
<dbReference type="GO" id="GO:0008270">
    <property type="term" value="F:zinc ion binding"/>
    <property type="evidence" value="ECO:0007669"/>
    <property type="project" value="UniProtKB-KW"/>
</dbReference>
<protein>
    <submittedName>
        <fullName evidence="7">BQ2448_8017 protein</fullName>
    </submittedName>
</protein>
<evidence type="ECO:0000313" key="8">
    <source>
        <dbReference type="Proteomes" id="UP000198372"/>
    </source>
</evidence>
<feature type="region of interest" description="Disordered" evidence="5">
    <location>
        <begin position="38"/>
        <end position="72"/>
    </location>
</feature>
<dbReference type="AlphaFoldDB" id="A0A238FUU6"/>
<dbReference type="Pfam" id="PF05180">
    <property type="entry name" value="zf-DNL"/>
    <property type="match status" value="1"/>
</dbReference>
<dbReference type="InterPro" id="IPR024158">
    <property type="entry name" value="Mt_import_TIM15"/>
</dbReference>
<evidence type="ECO:0000259" key="6">
    <source>
        <dbReference type="PROSITE" id="PS51501"/>
    </source>
</evidence>
<evidence type="ECO:0000256" key="4">
    <source>
        <dbReference type="PROSITE-ProRule" id="PRU00834"/>
    </source>
</evidence>
<dbReference type="OrthoDB" id="512667at2759"/>
<feature type="domain" description="DNL-type" evidence="6">
    <location>
        <begin position="110"/>
        <end position="242"/>
    </location>
</feature>
<evidence type="ECO:0000256" key="3">
    <source>
        <dbReference type="ARBA" id="ARBA00022833"/>
    </source>
</evidence>
<organism evidence="7 8">
    <name type="scientific">Microbotryum intermedium</name>
    <dbReference type="NCBI Taxonomy" id="269621"/>
    <lineage>
        <taxon>Eukaryota</taxon>
        <taxon>Fungi</taxon>
        <taxon>Dikarya</taxon>
        <taxon>Basidiomycota</taxon>
        <taxon>Pucciniomycotina</taxon>
        <taxon>Microbotryomycetes</taxon>
        <taxon>Microbotryales</taxon>
        <taxon>Microbotryaceae</taxon>
        <taxon>Microbotryum</taxon>
    </lineage>
</organism>
<keyword evidence="2 4" id="KW-0863">Zinc-finger</keyword>
<dbReference type="Proteomes" id="UP000198372">
    <property type="component" value="Unassembled WGS sequence"/>
</dbReference>
<dbReference type="PANTHER" id="PTHR20922:SF13">
    <property type="entry name" value="DNL-TYPE ZINC FINGER PROTEIN"/>
    <property type="match status" value="1"/>
</dbReference>
<dbReference type="PANTHER" id="PTHR20922">
    <property type="entry name" value="DNL-TYPE ZINC FINGER PROTEIN"/>
    <property type="match status" value="1"/>
</dbReference>
<evidence type="ECO:0000256" key="5">
    <source>
        <dbReference type="SAM" id="MobiDB-lite"/>
    </source>
</evidence>
<dbReference type="EMBL" id="FMSP01000024">
    <property type="protein sequence ID" value="SCV74988.1"/>
    <property type="molecule type" value="Genomic_DNA"/>
</dbReference>
<evidence type="ECO:0000256" key="1">
    <source>
        <dbReference type="ARBA" id="ARBA00022723"/>
    </source>
</evidence>
<name>A0A238FUU6_9BASI</name>
<gene>
    <name evidence="7" type="ORF">BQ2448_8017</name>
</gene>
<dbReference type="STRING" id="269621.A0A238FUU6"/>
<dbReference type="GO" id="GO:0030150">
    <property type="term" value="P:protein import into mitochondrial matrix"/>
    <property type="evidence" value="ECO:0007669"/>
    <property type="project" value="TreeGrafter"/>
</dbReference>
<keyword evidence="8" id="KW-1185">Reference proteome</keyword>
<evidence type="ECO:0000256" key="2">
    <source>
        <dbReference type="ARBA" id="ARBA00022771"/>
    </source>
</evidence>